<evidence type="ECO:0000313" key="4">
    <source>
        <dbReference type="EMBL" id="AJQ25862.1"/>
    </source>
</evidence>
<feature type="compositionally biased region" description="Low complexity" evidence="1">
    <location>
        <begin position="162"/>
        <end position="182"/>
    </location>
</feature>
<sequence>MPLIRHTKETQKYKPFVSFASLWLRHNLRIFAVQNLLCLNNVYSYVNITKDGKQELSIKERIYITVSKKKNILCKLEREVIVLRNHKLCSMATLGFMTVSLITTSFGSIFATPAFAAEPETAAVIKEEKSKNNKDLLGGLLAVGVIALIAGNHGGSHDSDSASKNSNTTSGNTSTTTSSSQNVTADQKLAVELLNADRAKNGLSALKTNSQLTSLAGDYAQDMIDRNFFAHNNPEGQTPFDRMKNAGISYTYAGENLAINNNVTAAETAFMNSSGHRANILNKNYTDVGVGVRYNSNGSAYVVQEFIGK</sequence>
<feature type="transmembrane region" description="Helical" evidence="2">
    <location>
        <begin position="94"/>
        <end position="116"/>
    </location>
</feature>
<protein>
    <submittedName>
        <fullName evidence="4">SCP-like extracellular</fullName>
    </submittedName>
</protein>
<dbReference type="Gene3D" id="3.40.33.10">
    <property type="entry name" value="CAP"/>
    <property type="match status" value="1"/>
</dbReference>
<dbReference type="AlphaFoldDB" id="I9NNF4"/>
<keyword evidence="2" id="KW-0812">Transmembrane</keyword>
<dbReference type="PANTHER" id="PTHR31157:SF1">
    <property type="entry name" value="SCP DOMAIN-CONTAINING PROTEIN"/>
    <property type="match status" value="1"/>
</dbReference>
<gene>
    <name evidence="4" type="ORF">JBW_00510</name>
</gene>
<organism evidence="4 5">
    <name type="scientific">Pelosinus fermentans JBW45</name>
    <dbReference type="NCBI Taxonomy" id="1192197"/>
    <lineage>
        <taxon>Bacteria</taxon>
        <taxon>Bacillati</taxon>
        <taxon>Bacillota</taxon>
        <taxon>Negativicutes</taxon>
        <taxon>Selenomonadales</taxon>
        <taxon>Sporomusaceae</taxon>
        <taxon>Pelosinus</taxon>
    </lineage>
</organism>
<feature type="region of interest" description="Disordered" evidence="1">
    <location>
        <begin position="155"/>
        <end position="182"/>
    </location>
</feature>
<keyword evidence="2" id="KW-1133">Transmembrane helix</keyword>
<dbReference type="Pfam" id="PF00188">
    <property type="entry name" value="CAP"/>
    <property type="match status" value="1"/>
</dbReference>
<feature type="domain" description="SCP" evidence="3">
    <location>
        <begin position="192"/>
        <end position="306"/>
    </location>
</feature>
<feature type="transmembrane region" description="Helical" evidence="2">
    <location>
        <begin position="136"/>
        <end position="155"/>
    </location>
</feature>
<dbReference type="HOGENOM" id="CLU_078219_0_0_9"/>
<evidence type="ECO:0000256" key="2">
    <source>
        <dbReference type="SAM" id="Phobius"/>
    </source>
</evidence>
<proteinExistence type="predicted"/>
<reference evidence="5" key="2">
    <citation type="submission" date="2015-02" db="EMBL/GenBank/DDBJ databases">
        <title>Complete Genome Sequence of Pelosinus fermentans JBW45.</title>
        <authorList>
            <person name="De Leon K.B."/>
            <person name="Utturkar S.M."/>
            <person name="Camilleri L.B."/>
            <person name="Arkin A.P."/>
            <person name="Fields M.W."/>
            <person name="Brown S.D."/>
            <person name="Wall J.D."/>
        </authorList>
    </citation>
    <scope>NUCLEOTIDE SEQUENCE [LARGE SCALE GENOMIC DNA]</scope>
    <source>
        <strain evidence="5">JBW45</strain>
    </source>
</reference>
<keyword evidence="2" id="KW-0472">Membrane</keyword>
<name>I9NNF4_9FIRM</name>
<evidence type="ECO:0000313" key="5">
    <source>
        <dbReference type="Proteomes" id="UP000005361"/>
    </source>
</evidence>
<dbReference type="CDD" id="cd05379">
    <property type="entry name" value="CAP_bacterial"/>
    <property type="match status" value="1"/>
</dbReference>
<reference evidence="4 5" key="1">
    <citation type="journal article" date="2015" name="Genome Announc.">
        <title>Complete Genome Sequence of Pelosinus fermentans JBW45, a Member of a Remarkably Competitive Group of Negativicutes in the Firmicutes Phylum.</title>
        <authorList>
            <person name="De Leon K.B."/>
            <person name="Utturkar S.M."/>
            <person name="Camilleri L.B."/>
            <person name="Elias D.A."/>
            <person name="Arkin A.P."/>
            <person name="Fields M.W."/>
            <person name="Brown S.D."/>
            <person name="Wall J.D."/>
        </authorList>
    </citation>
    <scope>NUCLEOTIDE SEQUENCE [LARGE SCALE GENOMIC DNA]</scope>
    <source>
        <strain evidence="4 5">JBW45</strain>
    </source>
</reference>
<dbReference type="PANTHER" id="PTHR31157">
    <property type="entry name" value="SCP DOMAIN-CONTAINING PROTEIN"/>
    <property type="match status" value="1"/>
</dbReference>
<dbReference type="Proteomes" id="UP000005361">
    <property type="component" value="Chromosome"/>
</dbReference>
<dbReference type="InterPro" id="IPR014044">
    <property type="entry name" value="CAP_dom"/>
</dbReference>
<dbReference type="SUPFAM" id="SSF55797">
    <property type="entry name" value="PR-1-like"/>
    <property type="match status" value="1"/>
</dbReference>
<dbReference type="EMBL" id="CP010978">
    <property type="protein sequence ID" value="AJQ25862.1"/>
    <property type="molecule type" value="Genomic_DNA"/>
</dbReference>
<accession>I9NNF4</accession>
<dbReference type="KEGG" id="pft:JBW_00510"/>
<dbReference type="InterPro" id="IPR035940">
    <property type="entry name" value="CAP_sf"/>
</dbReference>
<dbReference type="STRING" id="1192197.JBW_00510"/>
<evidence type="ECO:0000259" key="3">
    <source>
        <dbReference type="Pfam" id="PF00188"/>
    </source>
</evidence>
<evidence type="ECO:0000256" key="1">
    <source>
        <dbReference type="SAM" id="MobiDB-lite"/>
    </source>
</evidence>